<evidence type="ECO:0000256" key="3">
    <source>
        <dbReference type="ARBA" id="ARBA00022597"/>
    </source>
</evidence>
<evidence type="ECO:0000256" key="1">
    <source>
        <dbReference type="ARBA" id="ARBA00022448"/>
    </source>
</evidence>
<dbReference type="SUPFAM" id="SSF52794">
    <property type="entry name" value="PTS system IIB component-like"/>
    <property type="match status" value="1"/>
</dbReference>
<accession>A0A7G9GJX5</accession>
<reference evidence="9 10" key="1">
    <citation type="submission" date="2020-08" db="EMBL/GenBank/DDBJ databases">
        <authorList>
            <person name="Liu C."/>
            <person name="Sun Q."/>
        </authorList>
    </citation>
    <scope>NUCLEOTIDE SEQUENCE [LARGE SCALE GENOMIC DNA]</scope>
    <source>
        <strain evidence="9 10">NSJ-61</strain>
    </source>
</reference>
<evidence type="ECO:0000313" key="9">
    <source>
        <dbReference type="EMBL" id="QNM11107.1"/>
    </source>
</evidence>
<evidence type="ECO:0000256" key="4">
    <source>
        <dbReference type="ARBA" id="ARBA00022679"/>
    </source>
</evidence>
<keyword evidence="6" id="KW-0418">Kinase</keyword>
<evidence type="ECO:0000256" key="5">
    <source>
        <dbReference type="ARBA" id="ARBA00022683"/>
    </source>
</evidence>
<dbReference type="Pfam" id="PF02302">
    <property type="entry name" value="PTS_IIB"/>
    <property type="match status" value="1"/>
</dbReference>
<evidence type="ECO:0000256" key="7">
    <source>
        <dbReference type="PROSITE-ProRule" id="PRU00423"/>
    </source>
</evidence>
<keyword evidence="4" id="KW-0808">Transferase</keyword>
<dbReference type="PROSITE" id="PS51100">
    <property type="entry name" value="PTS_EIIB_TYPE_3"/>
    <property type="match status" value="1"/>
</dbReference>
<gene>
    <name evidence="9" type="ORF">H9Q80_12640</name>
</gene>
<dbReference type="KEGG" id="ehn:H9Q80_12640"/>
<keyword evidence="2" id="KW-0597">Phosphoprotein</keyword>
<dbReference type="PANTHER" id="PTHR34581:SF2">
    <property type="entry name" value="PTS SYSTEM N,N'-DIACETYLCHITOBIOSE-SPECIFIC EIIB COMPONENT"/>
    <property type="match status" value="1"/>
</dbReference>
<keyword evidence="5" id="KW-0598">Phosphotransferase system</keyword>
<dbReference type="EMBL" id="CP060636">
    <property type="protein sequence ID" value="QNM11107.1"/>
    <property type="molecule type" value="Genomic_DNA"/>
</dbReference>
<evidence type="ECO:0000313" key="10">
    <source>
        <dbReference type="Proteomes" id="UP000515856"/>
    </source>
</evidence>
<evidence type="ECO:0000256" key="6">
    <source>
        <dbReference type="ARBA" id="ARBA00022777"/>
    </source>
</evidence>
<dbReference type="InterPro" id="IPR013012">
    <property type="entry name" value="PTS_EIIB_3"/>
</dbReference>
<dbReference type="Gene3D" id="3.40.50.2300">
    <property type="match status" value="1"/>
</dbReference>
<dbReference type="PANTHER" id="PTHR34581">
    <property type="entry name" value="PTS SYSTEM N,N'-DIACETYLCHITOBIOSE-SPECIFIC EIIB COMPONENT"/>
    <property type="match status" value="1"/>
</dbReference>
<dbReference type="GO" id="GO:0008982">
    <property type="term" value="F:protein-N(PI)-phosphohistidine-sugar phosphotransferase activity"/>
    <property type="evidence" value="ECO:0007669"/>
    <property type="project" value="InterPro"/>
</dbReference>
<dbReference type="InterPro" id="IPR051819">
    <property type="entry name" value="PTS_sugar-specific_EIIB"/>
</dbReference>
<keyword evidence="3" id="KW-0762">Sugar transport</keyword>
<keyword evidence="1" id="KW-0813">Transport</keyword>
<evidence type="ECO:0000256" key="2">
    <source>
        <dbReference type="ARBA" id="ARBA00022553"/>
    </source>
</evidence>
<comment type="caution">
    <text evidence="7">Lacks conserved residue(s) required for the propagation of feature annotation.</text>
</comment>
<dbReference type="InterPro" id="IPR003501">
    <property type="entry name" value="PTS_EIIB_2/3"/>
</dbReference>
<organism evidence="9 10">
    <name type="scientific">[Eubacterium] hominis</name>
    <dbReference type="NCBI Taxonomy" id="2764325"/>
    <lineage>
        <taxon>Bacteria</taxon>
        <taxon>Bacillati</taxon>
        <taxon>Bacillota</taxon>
        <taxon>Erysipelotrichia</taxon>
        <taxon>Erysipelotrichales</taxon>
        <taxon>Erysipelotrichaceae</taxon>
        <taxon>Amedibacillus</taxon>
    </lineage>
</organism>
<dbReference type="GO" id="GO:0009401">
    <property type="term" value="P:phosphoenolpyruvate-dependent sugar phosphotransferase system"/>
    <property type="evidence" value="ECO:0007669"/>
    <property type="project" value="UniProtKB-KW"/>
</dbReference>
<dbReference type="RefSeq" id="WP_117453916.1">
    <property type="nucleotide sequence ID" value="NZ_CP060636.1"/>
</dbReference>
<evidence type="ECO:0000259" key="8">
    <source>
        <dbReference type="PROSITE" id="PS51100"/>
    </source>
</evidence>
<dbReference type="AlphaFoldDB" id="A0A7G9GJX5"/>
<protein>
    <recommendedName>
        <fullName evidence="8">PTS EIIB type-3 domain-containing protein</fullName>
    </recommendedName>
</protein>
<name>A0A7G9GJX5_9FIRM</name>
<dbReference type="GO" id="GO:0016301">
    <property type="term" value="F:kinase activity"/>
    <property type="evidence" value="ECO:0007669"/>
    <property type="project" value="UniProtKB-KW"/>
</dbReference>
<dbReference type="Proteomes" id="UP000515856">
    <property type="component" value="Chromosome"/>
</dbReference>
<feature type="domain" description="PTS EIIB type-3" evidence="8">
    <location>
        <begin position="24"/>
        <end position="119"/>
    </location>
</feature>
<proteinExistence type="predicted"/>
<dbReference type="InterPro" id="IPR036095">
    <property type="entry name" value="PTS_EIIB-like_sf"/>
</dbReference>
<keyword evidence="10" id="KW-1185">Reference proteome</keyword>
<sequence>MKKNIQHEDFTEFKGIGHKEIILFSITSMSTDYTANMNFLISRMYKVAKANDIDVSIHMDSASKIESRGKNADIILLTPELFAMLDEIQKKLPDKVVKVIDRKDYGFLNGEHVLKMALS</sequence>